<dbReference type="GO" id="GO:0006508">
    <property type="term" value="P:proteolysis"/>
    <property type="evidence" value="ECO:0007669"/>
    <property type="project" value="UniProtKB-KW"/>
</dbReference>
<dbReference type="PANTHER" id="PTHR47053:SF1">
    <property type="entry name" value="MUREIN DD-ENDOPEPTIDASE MEPH-RELATED"/>
    <property type="match status" value="1"/>
</dbReference>
<sequence length="148" mass="16896">MKRKRTEKLIVIAKGLAGRPYKYGSKPSEAPRYFDCSSFIQYLYKQIGMTLPRCAIEQARCGRLVKNKKHLKAGDLIFLHGKSGHYNKKFPMGIGHVVMYLGNGKIIHATSKRIQNYPKIIEKGEVKREPASKILKRKDIVVIKRILG</sequence>
<dbReference type="PANTHER" id="PTHR47053">
    <property type="entry name" value="MUREIN DD-ENDOPEPTIDASE MEPH-RELATED"/>
    <property type="match status" value="1"/>
</dbReference>
<dbReference type="EMBL" id="PEVG01000018">
    <property type="protein sequence ID" value="PIU99569.1"/>
    <property type="molecule type" value="Genomic_DNA"/>
</dbReference>
<keyword evidence="3" id="KW-0378">Hydrolase</keyword>
<organism evidence="6 7">
    <name type="scientific">Candidatus Tagabacteria bacterium CG03_land_8_20_14_0_80_41_22</name>
    <dbReference type="NCBI Taxonomy" id="1975020"/>
    <lineage>
        <taxon>Bacteria</taxon>
        <taxon>Candidatus Tagaibacteriota</taxon>
    </lineage>
</organism>
<protein>
    <recommendedName>
        <fullName evidence="5">NlpC/P60 domain-containing protein</fullName>
    </recommendedName>
</protein>
<comment type="caution">
    <text evidence="6">The sequence shown here is derived from an EMBL/GenBank/DDBJ whole genome shotgun (WGS) entry which is preliminary data.</text>
</comment>
<dbReference type="Pfam" id="PF00877">
    <property type="entry name" value="NLPC_P60"/>
    <property type="match status" value="1"/>
</dbReference>
<proteinExistence type="inferred from homology"/>
<comment type="similarity">
    <text evidence="1">Belongs to the peptidase C40 family.</text>
</comment>
<accession>A0A2M7B946</accession>
<dbReference type="Gene3D" id="3.90.1720.10">
    <property type="entry name" value="endopeptidase domain like (from Nostoc punctiforme)"/>
    <property type="match status" value="1"/>
</dbReference>
<dbReference type="InterPro" id="IPR000064">
    <property type="entry name" value="NLP_P60_dom"/>
</dbReference>
<evidence type="ECO:0000313" key="7">
    <source>
        <dbReference type="Proteomes" id="UP000228561"/>
    </source>
</evidence>
<keyword evidence="2" id="KW-0645">Protease</keyword>
<evidence type="ECO:0000259" key="5">
    <source>
        <dbReference type="PROSITE" id="PS51935"/>
    </source>
</evidence>
<evidence type="ECO:0000256" key="4">
    <source>
        <dbReference type="ARBA" id="ARBA00022807"/>
    </source>
</evidence>
<dbReference type="Proteomes" id="UP000228561">
    <property type="component" value="Unassembled WGS sequence"/>
</dbReference>
<evidence type="ECO:0000313" key="6">
    <source>
        <dbReference type="EMBL" id="PIU99569.1"/>
    </source>
</evidence>
<name>A0A2M7B946_9BACT</name>
<gene>
    <name evidence="6" type="ORF">COS58_01630</name>
</gene>
<feature type="domain" description="NlpC/P60" evidence="5">
    <location>
        <begin position="3"/>
        <end position="147"/>
    </location>
</feature>
<evidence type="ECO:0000256" key="1">
    <source>
        <dbReference type="ARBA" id="ARBA00007074"/>
    </source>
</evidence>
<evidence type="ECO:0000256" key="3">
    <source>
        <dbReference type="ARBA" id="ARBA00022801"/>
    </source>
</evidence>
<dbReference type="InterPro" id="IPR051202">
    <property type="entry name" value="Peptidase_C40"/>
</dbReference>
<dbReference type="PROSITE" id="PS51935">
    <property type="entry name" value="NLPC_P60"/>
    <property type="match status" value="1"/>
</dbReference>
<dbReference type="InterPro" id="IPR038765">
    <property type="entry name" value="Papain-like_cys_pep_sf"/>
</dbReference>
<dbReference type="GO" id="GO:0008234">
    <property type="term" value="F:cysteine-type peptidase activity"/>
    <property type="evidence" value="ECO:0007669"/>
    <property type="project" value="UniProtKB-KW"/>
</dbReference>
<reference evidence="7" key="1">
    <citation type="submission" date="2017-09" db="EMBL/GenBank/DDBJ databases">
        <title>Depth-based differentiation of microbial function through sediment-hosted aquifers and enrichment of novel symbionts in the deep terrestrial subsurface.</title>
        <authorList>
            <person name="Probst A.J."/>
            <person name="Ladd B."/>
            <person name="Jarett J.K."/>
            <person name="Geller-Mcgrath D.E."/>
            <person name="Sieber C.M.K."/>
            <person name="Emerson J.B."/>
            <person name="Anantharaman K."/>
            <person name="Thomas B.C."/>
            <person name="Malmstrom R."/>
            <person name="Stieglmeier M."/>
            <person name="Klingl A."/>
            <person name="Woyke T."/>
            <person name="Ryan C.M."/>
            <person name="Banfield J.F."/>
        </authorList>
    </citation>
    <scope>NUCLEOTIDE SEQUENCE [LARGE SCALE GENOMIC DNA]</scope>
</reference>
<keyword evidence="4" id="KW-0788">Thiol protease</keyword>
<evidence type="ECO:0000256" key="2">
    <source>
        <dbReference type="ARBA" id="ARBA00022670"/>
    </source>
</evidence>
<dbReference type="SUPFAM" id="SSF54001">
    <property type="entry name" value="Cysteine proteinases"/>
    <property type="match status" value="1"/>
</dbReference>
<dbReference type="AlphaFoldDB" id="A0A2M7B946"/>